<dbReference type="SUPFAM" id="SSF48225">
    <property type="entry name" value="Seven-hairpin glycosidases"/>
    <property type="match status" value="1"/>
</dbReference>
<dbReference type="GO" id="GO:0004571">
    <property type="term" value="F:mannosyl-oligosaccharide 1,2-alpha-mannosidase activity"/>
    <property type="evidence" value="ECO:0007669"/>
    <property type="project" value="InterPro"/>
</dbReference>
<evidence type="ECO:0000256" key="4">
    <source>
        <dbReference type="ARBA" id="ARBA00022801"/>
    </source>
</evidence>
<evidence type="ECO:0000256" key="1">
    <source>
        <dbReference type="ARBA" id="ARBA00001913"/>
    </source>
</evidence>
<dbReference type="Proteomes" id="UP000053317">
    <property type="component" value="Unassembled WGS sequence"/>
</dbReference>
<dbReference type="GO" id="GO:0036503">
    <property type="term" value="P:ERAD pathway"/>
    <property type="evidence" value="ECO:0007669"/>
    <property type="project" value="UniProtKB-ARBA"/>
</dbReference>
<evidence type="ECO:0000256" key="5">
    <source>
        <dbReference type="ARBA" id="ARBA00023157"/>
    </source>
</evidence>
<feature type="active site" description="Proton donor" evidence="6">
    <location>
        <position position="289"/>
    </location>
</feature>
<evidence type="ECO:0000256" key="7">
    <source>
        <dbReference type="PIRSR" id="PIRSR601382-2"/>
    </source>
</evidence>
<keyword evidence="9" id="KW-0326">Glycosidase</keyword>
<sequence>MDTLWIMGMKKDFEECVKMVEKIDFTMNGLVVLNVFETTIRYLGGLLAAYDLSEGQYPTLLSKAIELGDILYSAFDTPNRMPVMRWEWQKTANGAPIEAAESTLIAEIGSLGLEFTRISQLTKDPKYFDAIQRVYDELEKAQPTTAIPGLWPIILDAKALTFTFNLFTLGGMADSAFEYLPKQYLLVSGRKDQYKNMYESAIEAAKNHLFFRPLVPTEKPLLFSGTAKAILDGPPVLDPQGQHLTCFAGGMVALGAKAFDRREDLEIARQLTEACMWAYESLPSGLMPEVFHTLPCQTGVSKPEDPTQCVWNIEKWHKGITDKFAETDAKVAEPPSAETYVKGKGLPPGFIDVDDARYILRPEAMESLFILYRLTGEQSFADSAWKMFSSIVNATETDIAHAGVKDVRKPMSKDSPDRQANLDDRMESFWTAETLKYAYLAFEEPGVVDLGQWVLNTEAHPLKIE</sequence>
<protein>
    <recommendedName>
        <fullName evidence="9">alpha-1,2-Mannosidase</fullName>
        <ecNumber evidence="9">3.2.1.-</ecNumber>
    </recommendedName>
</protein>
<evidence type="ECO:0000313" key="10">
    <source>
        <dbReference type="EMBL" id="KKY29258.1"/>
    </source>
</evidence>
<proteinExistence type="inferred from homology"/>
<gene>
    <name evidence="10" type="ORF">UCRPC4_g00049</name>
</gene>
<dbReference type="GO" id="GO:0005975">
    <property type="term" value="P:carbohydrate metabolic process"/>
    <property type="evidence" value="ECO:0007669"/>
    <property type="project" value="InterPro"/>
</dbReference>
<evidence type="ECO:0000256" key="6">
    <source>
        <dbReference type="PIRSR" id="PIRSR601382-1"/>
    </source>
</evidence>
<organism evidence="10 11">
    <name type="scientific">Phaeomoniella chlamydospora</name>
    <name type="common">Phaeoacremonium chlamydosporum</name>
    <dbReference type="NCBI Taxonomy" id="158046"/>
    <lineage>
        <taxon>Eukaryota</taxon>
        <taxon>Fungi</taxon>
        <taxon>Dikarya</taxon>
        <taxon>Ascomycota</taxon>
        <taxon>Pezizomycotina</taxon>
        <taxon>Eurotiomycetes</taxon>
        <taxon>Chaetothyriomycetidae</taxon>
        <taxon>Phaeomoniellales</taxon>
        <taxon>Phaeomoniellaceae</taxon>
        <taxon>Phaeomoniella</taxon>
    </lineage>
</organism>
<comment type="similarity">
    <text evidence="3 9">Belongs to the glycosyl hydrolase 47 family.</text>
</comment>
<dbReference type="GO" id="GO:0016020">
    <property type="term" value="C:membrane"/>
    <property type="evidence" value="ECO:0007669"/>
    <property type="project" value="InterPro"/>
</dbReference>
<dbReference type="EMBL" id="LCWF01000001">
    <property type="protein sequence ID" value="KKY29258.1"/>
    <property type="molecule type" value="Genomic_DNA"/>
</dbReference>
<dbReference type="EC" id="3.2.1.-" evidence="9"/>
<dbReference type="Pfam" id="PF01532">
    <property type="entry name" value="Glyco_hydro_47"/>
    <property type="match status" value="1"/>
</dbReference>
<dbReference type="PANTHER" id="PTHR11742:SF49">
    <property type="entry name" value="ALPHA-1,2-MANNOSIDASE"/>
    <property type="match status" value="1"/>
</dbReference>
<dbReference type="InterPro" id="IPR050749">
    <property type="entry name" value="Glycosyl_Hydrolase_47"/>
</dbReference>
<dbReference type="UniPathway" id="UPA00378"/>
<dbReference type="PANTHER" id="PTHR11742">
    <property type="entry name" value="MANNOSYL-OLIGOSACCHARIDE ALPHA-1,2-MANNOSIDASE-RELATED"/>
    <property type="match status" value="1"/>
</dbReference>
<dbReference type="InterPro" id="IPR012341">
    <property type="entry name" value="6hp_glycosidase-like_sf"/>
</dbReference>
<dbReference type="GO" id="GO:0005509">
    <property type="term" value="F:calcium ion binding"/>
    <property type="evidence" value="ECO:0007669"/>
    <property type="project" value="InterPro"/>
</dbReference>
<feature type="active site" description="Proton donor" evidence="6">
    <location>
        <position position="37"/>
    </location>
</feature>
<keyword evidence="7" id="KW-0479">Metal-binding</keyword>
<feature type="binding site" evidence="7">
    <location>
        <position position="457"/>
    </location>
    <ligand>
        <name>Ca(2+)</name>
        <dbReference type="ChEBI" id="CHEBI:29108"/>
    </ligand>
</feature>
<evidence type="ECO:0000256" key="3">
    <source>
        <dbReference type="ARBA" id="ARBA00007658"/>
    </source>
</evidence>
<reference evidence="10 11" key="1">
    <citation type="submission" date="2015-05" db="EMBL/GenBank/DDBJ databases">
        <title>Distinctive expansion of gene families associated with plant cell wall degradation and secondary metabolism in the genomes of grapevine trunk pathogens.</title>
        <authorList>
            <person name="Lawrence D.P."/>
            <person name="Travadon R."/>
            <person name="Rolshausen P.E."/>
            <person name="Baumgartner K."/>
        </authorList>
    </citation>
    <scope>NUCLEOTIDE SEQUENCE [LARGE SCALE GENOMIC DNA]</scope>
    <source>
        <strain evidence="10">UCRPC4</strain>
    </source>
</reference>
<comment type="pathway">
    <text evidence="2">Protein modification; protein glycosylation.</text>
</comment>
<comment type="caution">
    <text evidence="10">The sequence shown here is derived from an EMBL/GenBank/DDBJ whole genome shotgun (WGS) entry which is preliminary data.</text>
</comment>
<feature type="disulfide bond" evidence="8">
    <location>
        <begin position="246"/>
        <end position="275"/>
    </location>
</feature>
<dbReference type="PRINTS" id="PR00747">
    <property type="entry name" value="GLYHDRLASE47"/>
</dbReference>
<dbReference type="InterPro" id="IPR001382">
    <property type="entry name" value="Glyco_hydro_47"/>
</dbReference>
<accession>A0A0G2H1R2</accession>
<keyword evidence="11" id="KW-1185">Reference proteome</keyword>
<dbReference type="GO" id="GO:0005783">
    <property type="term" value="C:endoplasmic reticulum"/>
    <property type="evidence" value="ECO:0007669"/>
    <property type="project" value="TreeGrafter"/>
</dbReference>
<evidence type="ECO:0000256" key="8">
    <source>
        <dbReference type="PIRSR" id="PIRSR601382-3"/>
    </source>
</evidence>
<keyword evidence="4 9" id="KW-0378">Hydrolase</keyword>
<name>A0A0G2H1R2_PHACM</name>
<evidence type="ECO:0000256" key="9">
    <source>
        <dbReference type="RuleBase" id="RU361193"/>
    </source>
</evidence>
<feature type="active site" evidence="6">
    <location>
        <position position="174"/>
    </location>
</feature>
<evidence type="ECO:0000256" key="2">
    <source>
        <dbReference type="ARBA" id="ARBA00004922"/>
    </source>
</evidence>
<dbReference type="Gene3D" id="1.50.10.10">
    <property type="match status" value="1"/>
</dbReference>
<keyword evidence="5 8" id="KW-1015">Disulfide bond</keyword>
<dbReference type="OrthoDB" id="8118055at2759"/>
<reference evidence="10 11" key="2">
    <citation type="submission" date="2015-05" db="EMBL/GenBank/DDBJ databases">
        <authorList>
            <person name="Morales-Cruz A."/>
            <person name="Amrine K.C."/>
            <person name="Cantu D."/>
        </authorList>
    </citation>
    <scope>NUCLEOTIDE SEQUENCE [LARGE SCALE GENOMIC DNA]</scope>
    <source>
        <strain evidence="10">UCRPC4</strain>
    </source>
</reference>
<feature type="active site" evidence="6">
    <location>
        <position position="363"/>
    </location>
</feature>
<comment type="cofactor">
    <cofactor evidence="1 7">
        <name>Ca(2+)</name>
        <dbReference type="ChEBI" id="CHEBI:29108"/>
    </cofactor>
</comment>
<keyword evidence="7" id="KW-0106">Calcium</keyword>
<dbReference type="InterPro" id="IPR036026">
    <property type="entry name" value="Seven-hairpin_glycosidases"/>
</dbReference>
<evidence type="ECO:0000313" key="11">
    <source>
        <dbReference type="Proteomes" id="UP000053317"/>
    </source>
</evidence>
<dbReference type="AlphaFoldDB" id="A0A0G2H1R2"/>